<dbReference type="InterPro" id="IPR050481">
    <property type="entry name" value="UDP-glycosyltransf_plant"/>
</dbReference>
<dbReference type="SUPFAM" id="SSF53756">
    <property type="entry name" value="UDP-Glycosyltransferase/glycogen phosphorylase"/>
    <property type="match status" value="1"/>
</dbReference>
<dbReference type="Proteomes" id="UP001630127">
    <property type="component" value="Unassembled WGS sequence"/>
</dbReference>
<accession>A0ABD3ACB8</accession>
<gene>
    <name evidence="1" type="ORF">ACH5RR_012846</name>
</gene>
<dbReference type="Gene3D" id="3.40.50.2000">
    <property type="entry name" value="Glycogen Phosphorylase B"/>
    <property type="match status" value="2"/>
</dbReference>
<evidence type="ECO:0000313" key="1">
    <source>
        <dbReference type="EMBL" id="KAL3528190.1"/>
    </source>
</evidence>
<protein>
    <submittedName>
        <fullName evidence="1">Uncharacterized protein</fullName>
    </submittedName>
</protein>
<proteinExistence type="predicted"/>
<reference evidence="1 2" key="1">
    <citation type="submission" date="2024-11" db="EMBL/GenBank/DDBJ databases">
        <title>A near-complete genome assembly of Cinchona calisaya.</title>
        <authorList>
            <person name="Lian D.C."/>
            <person name="Zhao X.W."/>
            <person name="Wei L."/>
        </authorList>
    </citation>
    <scope>NUCLEOTIDE SEQUENCE [LARGE SCALE GENOMIC DNA]</scope>
    <source>
        <tissue evidence="1">Nenye</tissue>
    </source>
</reference>
<evidence type="ECO:0000313" key="2">
    <source>
        <dbReference type="Proteomes" id="UP001630127"/>
    </source>
</evidence>
<dbReference type="PANTHER" id="PTHR48048:SF56">
    <property type="entry name" value="GLYCOSYLTRANSFERASE"/>
    <property type="match status" value="1"/>
</dbReference>
<name>A0ABD3ACB8_9GENT</name>
<dbReference type="AlphaFoldDB" id="A0ABD3ACB8"/>
<dbReference type="PANTHER" id="PTHR48048">
    <property type="entry name" value="GLYCOSYLTRANSFERASE"/>
    <property type="match status" value="1"/>
</dbReference>
<dbReference type="EMBL" id="JBJUIK010000005">
    <property type="protein sequence ID" value="KAL3528190.1"/>
    <property type="molecule type" value="Genomic_DNA"/>
</dbReference>
<keyword evidence="2" id="KW-1185">Reference proteome</keyword>
<organism evidence="1 2">
    <name type="scientific">Cinchona calisaya</name>
    <dbReference type="NCBI Taxonomy" id="153742"/>
    <lineage>
        <taxon>Eukaryota</taxon>
        <taxon>Viridiplantae</taxon>
        <taxon>Streptophyta</taxon>
        <taxon>Embryophyta</taxon>
        <taxon>Tracheophyta</taxon>
        <taxon>Spermatophyta</taxon>
        <taxon>Magnoliopsida</taxon>
        <taxon>eudicotyledons</taxon>
        <taxon>Gunneridae</taxon>
        <taxon>Pentapetalae</taxon>
        <taxon>asterids</taxon>
        <taxon>lamiids</taxon>
        <taxon>Gentianales</taxon>
        <taxon>Rubiaceae</taxon>
        <taxon>Cinchonoideae</taxon>
        <taxon>Cinchoneae</taxon>
        <taxon>Cinchona</taxon>
    </lineage>
</organism>
<comment type="caution">
    <text evidence="1">The sequence shown here is derived from an EMBL/GenBank/DDBJ whole genome shotgun (WGS) entry which is preliminary data.</text>
</comment>
<sequence>MLKETVILYPAPAIGHLVSMVELGKLVLLHNPNFFVTVLVPSMPSQHDTFSSYTKLISETNNTLITFYPLPSLTLPDDPDHQNPVALACEFMRLNVPNVISALETISISSSSSILALITSAIVTDASYHPKIPTYHYYTSCASSLAFMLHFPTLDSQISPQSFRDLGSSIVQIPGLQPIIKACHVPEPLLDRNQGYDEFLNFATYLPKADGLILNTFNCLETRAIEAISLTIPTLYCVGPIVADAKDRSSVSKNASLDCLSWLDKQPSRSVVFLCFGSRGTFCETQIKQIAIGLERSNQRFLWVVKSPLGSNQRSLR</sequence>